<evidence type="ECO:0000313" key="15">
    <source>
        <dbReference type="Proteomes" id="UP001161325"/>
    </source>
</evidence>
<comment type="function">
    <text evidence="11">DNA-dependent RNA polymerase catalyzes the transcription of DNA into RNA using the four ribonucleoside triphosphates as substrates.</text>
</comment>
<evidence type="ECO:0000256" key="4">
    <source>
        <dbReference type="ARBA" id="ARBA00022478"/>
    </source>
</evidence>
<dbReference type="Pfam" id="PF01000">
    <property type="entry name" value="RNA_pol_A_bac"/>
    <property type="match status" value="1"/>
</dbReference>
<evidence type="ECO:0000313" key="14">
    <source>
        <dbReference type="EMBL" id="GLC27568.1"/>
    </source>
</evidence>
<dbReference type="InterPro" id="IPR011260">
    <property type="entry name" value="RNAP_asu_C"/>
</dbReference>
<comment type="subunit">
    <text evidence="11">Homodimer. The RNAP catalytic core consists of 2 alpha, 1 beta, 1 beta' and 1 omega subunit. When a sigma factor is associated with the core the holoenzyme is formed, which can initiate transcription.</text>
</comment>
<dbReference type="SUPFAM" id="SSF56553">
    <property type="entry name" value="Insert subdomain of RNA polymerase alpha subunit"/>
    <property type="match status" value="1"/>
</dbReference>
<dbReference type="CDD" id="cd06928">
    <property type="entry name" value="RNAP_alpha_NTD"/>
    <property type="match status" value="1"/>
</dbReference>
<dbReference type="InterPro" id="IPR036643">
    <property type="entry name" value="RNApol_insert_sf"/>
</dbReference>
<keyword evidence="4 11" id="KW-0240">DNA-directed RNA polymerase</keyword>
<evidence type="ECO:0000256" key="5">
    <source>
        <dbReference type="ARBA" id="ARBA00022679"/>
    </source>
</evidence>
<evidence type="ECO:0000256" key="10">
    <source>
        <dbReference type="ARBA" id="ARBA00048552"/>
    </source>
</evidence>
<comment type="catalytic activity">
    <reaction evidence="10 11">
        <text>RNA(n) + a ribonucleoside 5'-triphosphate = RNA(n+1) + diphosphate</text>
        <dbReference type="Rhea" id="RHEA:21248"/>
        <dbReference type="Rhea" id="RHEA-COMP:14527"/>
        <dbReference type="Rhea" id="RHEA-COMP:17342"/>
        <dbReference type="ChEBI" id="CHEBI:33019"/>
        <dbReference type="ChEBI" id="CHEBI:61557"/>
        <dbReference type="ChEBI" id="CHEBI:140395"/>
        <dbReference type="EC" id="2.7.7.6"/>
    </reaction>
</comment>
<dbReference type="SUPFAM" id="SSF47789">
    <property type="entry name" value="C-terminal domain of RNA polymerase alpha subunit"/>
    <property type="match status" value="1"/>
</dbReference>
<dbReference type="EC" id="2.7.7.6" evidence="2 11"/>
<protein>
    <recommendedName>
        <fullName evidence="3 11">DNA-directed RNA polymerase subunit alpha</fullName>
        <shortName evidence="11">RNAP subunit alpha</shortName>
        <ecNumber evidence="2 11">2.7.7.6</ecNumber>
    </recommendedName>
    <alternativeName>
        <fullName evidence="9 11">RNA polymerase subunit alpha</fullName>
    </alternativeName>
    <alternativeName>
        <fullName evidence="8 11">Transcriptase subunit alpha</fullName>
    </alternativeName>
</protein>
<evidence type="ECO:0000256" key="12">
    <source>
        <dbReference type="SAM" id="MobiDB-lite"/>
    </source>
</evidence>
<dbReference type="InterPro" id="IPR011773">
    <property type="entry name" value="DNA-dir_RpoA"/>
</dbReference>
<dbReference type="Gene3D" id="1.10.150.20">
    <property type="entry name" value="5' to 3' exonuclease, C-terminal subdomain"/>
    <property type="match status" value="1"/>
</dbReference>
<evidence type="ECO:0000256" key="3">
    <source>
        <dbReference type="ARBA" id="ARBA00015972"/>
    </source>
</evidence>
<dbReference type="GO" id="GO:0006351">
    <property type="term" value="P:DNA-templated transcription"/>
    <property type="evidence" value="ECO:0007669"/>
    <property type="project" value="UniProtKB-UniRule"/>
</dbReference>
<feature type="region of interest" description="Alpha C-terminal domain (alpha-CTD)" evidence="11">
    <location>
        <begin position="262"/>
        <end position="357"/>
    </location>
</feature>
<dbReference type="Pfam" id="PF03118">
    <property type="entry name" value="RNA_pol_A_CTD"/>
    <property type="match status" value="1"/>
</dbReference>
<feature type="region of interest" description="Disordered" evidence="12">
    <location>
        <begin position="338"/>
        <end position="357"/>
    </location>
</feature>
<dbReference type="SMART" id="SM00662">
    <property type="entry name" value="RPOLD"/>
    <property type="match status" value="1"/>
</dbReference>
<evidence type="ECO:0000259" key="13">
    <source>
        <dbReference type="SMART" id="SM00662"/>
    </source>
</evidence>
<evidence type="ECO:0000256" key="2">
    <source>
        <dbReference type="ARBA" id="ARBA00012418"/>
    </source>
</evidence>
<dbReference type="AlphaFoldDB" id="A0AA37VCD3"/>
<dbReference type="Proteomes" id="UP001161325">
    <property type="component" value="Unassembled WGS sequence"/>
</dbReference>
<dbReference type="NCBIfam" id="TIGR02027">
    <property type="entry name" value="rpoA"/>
    <property type="match status" value="1"/>
</dbReference>
<dbReference type="GO" id="GO:0046983">
    <property type="term" value="F:protein dimerization activity"/>
    <property type="evidence" value="ECO:0007669"/>
    <property type="project" value="InterPro"/>
</dbReference>
<comment type="domain">
    <text evidence="11">The N-terminal domain is essential for RNAP assembly and basal transcription, whereas the C-terminal domain is involved in interaction with transcriptional regulators and with upstream promoter elements.</text>
</comment>
<reference evidence="14" key="1">
    <citation type="submission" date="2022-08" db="EMBL/GenBank/DDBJ databases">
        <title>Draft genome sequencing of Roseisolibacter agri AW1220.</title>
        <authorList>
            <person name="Tobiishi Y."/>
            <person name="Tonouchi A."/>
        </authorList>
    </citation>
    <scope>NUCLEOTIDE SEQUENCE</scope>
    <source>
        <strain evidence="14">AW1220</strain>
    </source>
</reference>
<sequence length="357" mass="39086">MATTIDLRGLVRPQLVESTKRTDNPNVAEFNLQPLERGFGHTLGNAMRRLLLSSLRGAAVWGFRIDGVVHEHQTIPGVVEDVHQIIGQLKTLVLQMDEDVENAVLRIQKSEAGPVTAGDIQAQSGVRVVEAGHHLFTLQEDRELNVELYVNKGRGYVESDQHPVDRGLPVDLVRVDAIYNPVRRANFAVAETRVGQRTDYDRLTLTVETNGTITPEEAVSYAAALAQTHFQYFAGFGSHAAAAVAAGGDASGGDARRMADLLRTPIDDLELSVRSVNSLKNSNIRTLGDLVRQTESQILQVKNFGKKSLQEIADLLEREGLNFGMRYEEAGDGVRITDWGTAPSRAAANAPEDDDEE</sequence>
<dbReference type="InterPro" id="IPR036603">
    <property type="entry name" value="RBP11-like"/>
</dbReference>
<evidence type="ECO:0000256" key="11">
    <source>
        <dbReference type="HAMAP-Rule" id="MF_00059"/>
    </source>
</evidence>
<dbReference type="GO" id="GO:0005737">
    <property type="term" value="C:cytoplasm"/>
    <property type="evidence" value="ECO:0007669"/>
    <property type="project" value="UniProtKB-ARBA"/>
</dbReference>
<keyword evidence="6 11" id="KW-0548">Nucleotidyltransferase</keyword>
<dbReference type="GO" id="GO:0000428">
    <property type="term" value="C:DNA-directed RNA polymerase complex"/>
    <property type="evidence" value="ECO:0007669"/>
    <property type="project" value="UniProtKB-KW"/>
</dbReference>
<proteinExistence type="inferred from homology"/>
<dbReference type="RefSeq" id="WP_284352004.1">
    <property type="nucleotide sequence ID" value="NZ_BRXS01000006.1"/>
</dbReference>
<dbReference type="Gene3D" id="2.170.120.12">
    <property type="entry name" value="DNA-directed RNA polymerase, insert domain"/>
    <property type="match status" value="1"/>
</dbReference>
<dbReference type="GO" id="GO:0003899">
    <property type="term" value="F:DNA-directed RNA polymerase activity"/>
    <property type="evidence" value="ECO:0007669"/>
    <property type="project" value="UniProtKB-UniRule"/>
</dbReference>
<gene>
    <name evidence="11 14" type="primary">rpoA</name>
    <name evidence="14" type="ORF">rosag_40810</name>
</gene>
<evidence type="ECO:0000256" key="8">
    <source>
        <dbReference type="ARBA" id="ARBA00032524"/>
    </source>
</evidence>
<dbReference type="EMBL" id="BRXS01000006">
    <property type="protein sequence ID" value="GLC27568.1"/>
    <property type="molecule type" value="Genomic_DNA"/>
</dbReference>
<name>A0AA37VCD3_9BACT</name>
<evidence type="ECO:0000256" key="9">
    <source>
        <dbReference type="ARBA" id="ARBA00033070"/>
    </source>
</evidence>
<comment type="similarity">
    <text evidence="1 11">Belongs to the RNA polymerase alpha chain family.</text>
</comment>
<keyword evidence="5 11" id="KW-0808">Transferase</keyword>
<dbReference type="Gene3D" id="3.30.1360.10">
    <property type="entry name" value="RNA polymerase, RBP11-like subunit"/>
    <property type="match status" value="1"/>
</dbReference>
<evidence type="ECO:0000256" key="7">
    <source>
        <dbReference type="ARBA" id="ARBA00023163"/>
    </source>
</evidence>
<dbReference type="InterPro" id="IPR011262">
    <property type="entry name" value="DNA-dir_RNA_pol_insert"/>
</dbReference>
<evidence type="ECO:0000256" key="1">
    <source>
        <dbReference type="ARBA" id="ARBA00007123"/>
    </source>
</evidence>
<dbReference type="NCBIfam" id="NF003513">
    <property type="entry name" value="PRK05182.1-2"/>
    <property type="match status" value="1"/>
</dbReference>
<organism evidence="14 15">
    <name type="scientific">Roseisolibacter agri</name>
    <dbReference type="NCBI Taxonomy" id="2014610"/>
    <lineage>
        <taxon>Bacteria</taxon>
        <taxon>Pseudomonadati</taxon>
        <taxon>Gemmatimonadota</taxon>
        <taxon>Gemmatimonadia</taxon>
        <taxon>Gemmatimonadales</taxon>
        <taxon>Gemmatimonadaceae</taxon>
        <taxon>Roseisolibacter</taxon>
    </lineage>
</organism>
<dbReference type="NCBIfam" id="NF003519">
    <property type="entry name" value="PRK05182.2-5"/>
    <property type="match status" value="1"/>
</dbReference>
<accession>A0AA37VCD3</accession>
<dbReference type="SUPFAM" id="SSF55257">
    <property type="entry name" value="RBP11-like subunits of RNA polymerase"/>
    <property type="match status" value="1"/>
</dbReference>
<feature type="domain" description="DNA-directed RNA polymerase RpoA/D/Rpb3-type" evidence="13">
    <location>
        <begin position="27"/>
        <end position="236"/>
    </location>
</feature>
<comment type="caution">
    <text evidence="14">The sequence shown here is derived from an EMBL/GenBank/DDBJ whole genome shotgun (WGS) entry which is preliminary data.</text>
</comment>
<dbReference type="GO" id="GO:0003677">
    <property type="term" value="F:DNA binding"/>
    <property type="evidence" value="ECO:0007669"/>
    <property type="project" value="UniProtKB-UniRule"/>
</dbReference>
<dbReference type="HAMAP" id="MF_00059">
    <property type="entry name" value="RNApol_bact_RpoA"/>
    <property type="match status" value="1"/>
</dbReference>
<evidence type="ECO:0000256" key="6">
    <source>
        <dbReference type="ARBA" id="ARBA00022695"/>
    </source>
</evidence>
<keyword evidence="7 11" id="KW-0804">Transcription</keyword>
<feature type="region of interest" description="Alpha N-terminal domain (alpha-NTD)" evidence="11">
    <location>
        <begin position="1"/>
        <end position="262"/>
    </location>
</feature>
<dbReference type="Pfam" id="PF01193">
    <property type="entry name" value="RNA_pol_L"/>
    <property type="match status" value="1"/>
</dbReference>
<dbReference type="InterPro" id="IPR011263">
    <property type="entry name" value="DNA-dir_RNA_pol_RpoA/D/Rpb3"/>
</dbReference>
<keyword evidence="15" id="KW-1185">Reference proteome</keyword>
<dbReference type="FunFam" id="2.170.120.12:FF:000001">
    <property type="entry name" value="DNA-directed RNA polymerase subunit alpha"/>
    <property type="match status" value="1"/>
</dbReference>